<organism evidence="14 15">
    <name type="scientific">Turnera subulata</name>
    <dbReference type="NCBI Taxonomy" id="218843"/>
    <lineage>
        <taxon>Eukaryota</taxon>
        <taxon>Viridiplantae</taxon>
        <taxon>Streptophyta</taxon>
        <taxon>Embryophyta</taxon>
        <taxon>Tracheophyta</taxon>
        <taxon>Spermatophyta</taxon>
        <taxon>Magnoliopsida</taxon>
        <taxon>eudicotyledons</taxon>
        <taxon>Gunneridae</taxon>
        <taxon>Pentapetalae</taxon>
        <taxon>rosids</taxon>
        <taxon>fabids</taxon>
        <taxon>Malpighiales</taxon>
        <taxon>Passifloraceae</taxon>
        <taxon>Turnera</taxon>
    </lineage>
</organism>
<feature type="region of interest" description="Disordered" evidence="10">
    <location>
        <begin position="273"/>
        <end position="296"/>
    </location>
</feature>
<keyword evidence="9" id="KW-0325">Glycoprotein</keyword>
<reference evidence="14" key="2">
    <citation type="journal article" date="2023" name="Plants (Basel)">
        <title>Annotation of the Turnera subulata (Passifloraceae) Draft Genome Reveals the S-Locus Evolved after the Divergence of Turneroideae from Passifloroideae in a Stepwise Manner.</title>
        <authorList>
            <person name="Henning P.M."/>
            <person name="Roalson E.H."/>
            <person name="Mir W."/>
            <person name="McCubbin A.G."/>
            <person name="Shore J.S."/>
        </authorList>
    </citation>
    <scope>NUCLEOTIDE SEQUENCE</scope>
    <source>
        <strain evidence="14">F60SS</strain>
    </source>
</reference>
<evidence type="ECO:0000256" key="6">
    <source>
        <dbReference type="ARBA" id="ARBA00022989"/>
    </source>
</evidence>
<feature type="compositionally biased region" description="Polar residues" evidence="10">
    <location>
        <begin position="273"/>
        <end position="284"/>
    </location>
</feature>
<dbReference type="SUPFAM" id="SSF52058">
    <property type="entry name" value="L domain-like"/>
    <property type="match status" value="1"/>
</dbReference>
<dbReference type="FunFam" id="1.10.510.10:FF:000479">
    <property type="entry name" value="Leucine-rich repeat receptor-like protein kinase"/>
    <property type="match status" value="1"/>
</dbReference>
<keyword evidence="8" id="KW-0675">Receptor</keyword>
<evidence type="ECO:0000256" key="1">
    <source>
        <dbReference type="ARBA" id="ARBA00004167"/>
    </source>
</evidence>
<keyword evidence="4 12" id="KW-0732">Signal</keyword>
<dbReference type="InterPro" id="IPR013210">
    <property type="entry name" value="LRR_N_plant-typ"/>
</dbReference>
<protein>
    <recommendedName>
        <fullName evidence="13">Protein kinase domain-containing protein</fullName>
    </recommendedName>
</protein>
<feature type="chain" id="PRO_5040121198" description="Protein kinase domain-containing protein" evidence="12">
    <location>
        <begin position="32"/>
        <end position="714"/>
    </location>
</feature>
<reference evidence="14" key="1">
    <citation type="submission" date="2022-02" db="EMBL/GenBank/DDBJ databases">
        <authorList>
            <person name="Henning P.M."/>
            <person name="McCubbin A.G."/>
            <person name="Shore J.S."/>
        </authorList>
    </citation>
    <scope>NUCLEOTIDE SEQUENCE</scope>
    <source>
        <strain evidence="14">F60SS</strain>
        <tissue evidence="14">Leaves</tissue>
    </source>
</reference>
<proteinExistence type="predicted"/>
<dbReference type="Gene3D" id="3.30.200.20">
    <property type="entry name" value="Phosphorylase Kinase, domain 1"/>
    <property type="match status" value="1"/>
</dbReference>
<sequence length="714" mass="78469">MAAERGRRRLLWSNAFAALVFLTVLASQATASTDHSDVVALQDQYNALNKPPQLKGWKLEGGDPCQEFWTGVSCNGSSVIYLELHGLNLTGFLGVQLHLLLNLKHLDFSHNYIYGVIPFGLPPNATVLNLACNNLTRDIPHSLTSLRSLRRLNLSHNSFSGPIGNVFTGLQNLKVMDLSYNDFSGDLPSSFGSLTNLTTLFLQNNQFTGSVVYLAGLPLADLNIQSNHFSGLIPNQFQLIQNLWMDGNTFQTGANYAPWKFPLDSVTIGENFSGPPSSQSSAIENSPPVKKARNKKKRLGPGGIACVLGGLTFAVTCAAIIIAIRLKQARAFPVDGSLTSSGASPQLGPAKSPLLHGPRHLPSICPTRRSFCQNYEAPISAKVYTVEELQSVTNNFSEENLLGAGSLGSVYRAEFPDGQVLVVKNISTVSLSFQEEEQLMEVIWTASRLRHPNIVTLVGYCVEHGHHLLVYEYITNITLDDVLHTEAYRPLPWNIRLNIALGVARALDYLHSVLTPPVAHGNIKASNVLLDEEIMPRLSDCGLAVLRSLTSNSIKLKASEIAIDDTGYIAPEHGEPGTDNTKSDIFAFGVLLLELLTGRRAFDSSRPEEEQSLVKWASCRLHDNERLSQMVDPRLKRALSPKILSRFADIVSLCIQSDKFFRPPISEIVDALNCLLQKFTSSTIDGVQIDPFDRSFRSTRTRFLSSPSPSHHTF</sequence>
<dbReference type="Gene3D" id="3.80.10.10">
    <property type="entry name" value="Ribonuclease Inhibitor"/>
    <property type="match status" value="1"/>
</dbReference>
<evidence type="ECO:0000256" key="7">
    <source>
        <dbReference type="ARBA" id="ARBA00023136"/>
    </source>
</evidence>
<keyword evidence="2" id="KW-0433">Leucine-rich repeat</keyword>
<dbReference type="PROSITE" id="PS50011">
    <property type="entry name" value="PROTEIN_KINASE_DOM"/>
    <property type="match status" value="1"/>
</dbReference>
<dbReference type="Pfam" id="PF13855">
    <property type="entry name" value="LRR_8"/>
    <property type="match status" value="1"/>
</dbReference>
<gene>
    <name evidence="14" type="ORF">Tsubulata_035997</name>
</gene>
<keyword evidence="5" id="KW-0677">Repeat</keyword>
<dbReference type="InterPro" id="IPR032675">
    <property type="entry name" value="LRR_dom_sf"/>
</dbReference>
<evidence type="ECO:0000256" key="8">
    <source>
        <dbReference type="ARBA" id="ARBA00023170"/>
    </source>
</evidence>
<dbReference type="FunFam" id="3.30.200.20:FF:000125">
    <property type="entry name" value="Protein STRUBBELIG-RECEPTOR FAMILY 8"/>
    <property type="match status" value="1"/>
</dbReference>
<evidence type="ECO:0000259" key="13">
    <source>
        <dbReference type="PROSITE" id="PS50011"/>
    </source>
</evidence>
<keyword evidence="15" id="KW-1185">Reference proteome</keyword>
<evidence type="ECO:0000256" key="9">
    <source>
        <dbReference type="ARBA" id="ARBA00023180"/>
    </source>
</evidence>
<feature type="transmembrane region" description="Helical" evidence="11">
    <location>
        <begin position="302"/>
        <end position="324"/>
    </location>
</feature>
<dbReference type="GO" id="GO:0004672">
    <property type="term" value="F:protein kinase activity"/>
    <property type="evidence" value="ECO:0007669"/>
    <property type="project" value="InterPro"/>
</dbReference>
<dbReference type="SUPFAM" id="SSF56112">
    <property type="entry name" value="Protein kinase-like (PK-like)"/>
    <property type="match status" value="1"/>
</dbReference>
<comment type="caution">
    <text evidence="14">The sequence shown here is derived from an EMBL/GenBank/DDBJ whole genome shotgun (WGS) entry which is preliminary data.</text>
</comment>
<dbReference type="Pfam" id="PF00560">
    <property type="entry name" value="LRR_1"/>
    <property type="match status" value="2"/>
</dbReference>
<evidence type="ECO:0000256" key="5">
    <source>
        <dbReference type="ARBA" id="ARBA00022737"/>
    </source>
</evidence>
<feature type="domain" description="Protein kinase" evidence="13">
    <location>
        <begin position="396"/>
        <end position="680"/>
    </location>
</feature>
<feature type="signal peptide" evidence="12">
    <location>
        <begin position="1"/>
        <end position="31"/>
    </location>
</feature>
<dbReference type="FunFam" id="3.80.10.10:FF:000062">
    <property type="entry name" value="protein STRUBBELIG-RECEPTOR FAMILY 3"/>
    <property type="match status" value="1"/>
</dbReference>
<dbReference type="OrthoDB" id="676979at2759"/>
<dbReference type="GO" id="GO:0005524">
    <property type="term" value="F:ATP binding"/>
    <property type="evidence" value="ECO:0007669"/>
    <property type="project" value="InterPro"/>
</dbReference>
<evidence type="ECO:0000256" key="11">
    <source>
        <dbReference type="SAM" id="Phobius"/>
    </source>
</evidence>
<dbReference type="EMBL" id="JAKUCV010006396">
    <property type="protein sequence ID" value="KAJ4827540.1"/>
    <property type="molecule type" value="Genomic_DNA"/>
</dbReference>
<keyword evidence="7 11" id="KW-0472">Membrane</keyword>
<evidence type="ECO:0000256" key="4">
    <source>
        <dbReference type="ARBA" id="ARBA00022729"/>
    </source>
</evidence>
<dbReference type="PANTHER" id="PTHR48007">
    <property type="entry name" value="LEUCINE-RICH REPEAT RECEPTOR-LIKE PROTEIN KINASE PXC1"/>
    <property type="match status" value="1"/>
</dbReference>
<evidence type="ECO:0000256" key="3">
    <source>
        <dbReference type="ARBA" id="ARBA00022692"/>
    </source>
</evidence>
<dbReference type="InterPro" id="IPR046959">
    <property type="entry name" value="PRK1-6/SRF4-like"/>
</dbReference>
<dbReference type="InterPro" id="IPR001611">
    <property type="entry name" value="Leu-rich_rpt"/>
</dbReference>
<comment type="subcellular location">
    <subcellularLocation>
        <location evidence="1">Membrane</location>
        <topology evidence="1">Single-pass membrane protein</topology>
    </subcellularLocation>
</comment>
<evidence type="ECO:0000256" key="10">
    <source>
        <dbReference type="SAM" id="MobiDB-lite"/>
    </source>
</evidence>
<evidence type="ECO:0000313" key="15">
    <source>
        <dbReference type="Proteomes" id="UP001141552"/>
    </source>
</evidence>
<dbReference type="InterPro" id="IPR011009">
    <property type="entry name" value="Kinase-like_dom_sf"/>
</dbReference>
<dbReference type="GO" id="GO:0016020">
    <property type="term" value="C:membrane"/>
    <property type="evidence" value="ECO:0007669"/>
    <property type="project" value="UniProtKB-SubCell"/>
</dbReference>
<dbReference type="InterPro" id="IPR000719">
    <property type="entry name" value="Prot_kinase_dom"/>
</dbReference>
<dbReference type="Pfam" id="PF08263">
    <property type="entry name" value="LRRNT_2"/>
    <property type="match status" value="1"/>
</dbReference>
<dbReference type="Gene3D" id="1.10.510.10">
    <property type="entry name" value="Transferase(Phosphotransferase) domain 1"/>
    <property type="match status" value="1"/>
</dbReference>
<evidence type="ECO:0000313" key="14">
    <source>
        <dbReference type="EMBL" id="KAJ4827540.1"/>
    </source>
</evidence>
<dbReference type="AlphaFoldDB" id="A0A9Q0FB82"/>
<name>A0A9Q0FB82_9ROSI</name>
<accession>A0A9Q0FB82</accession>
<evidence type="ECO:0000256" key="2">
    <source>
        <dbReference type="ARBA" id="ARBA00022614"/>
    </source>
</evidence>
<keyword evidence="6 11" id="KW-1133">Transmembrane helix</keyword>
<dbReference type="Proteomes" id="UP001141552">
    <property type="component" value="Unassembled WGS sequence"/>
</dbReference>
<dbReference type="PANTHER" id="PTHR48007:SF56">
    <property type="entry name" value="LOW QUALITY PROTEIN: PROTEIN STRUBBELIG-RECEPTOR FAMILY 2"/>
    <property type="match status" value="1"/>
</dbReference>
<evidence type="ECO:0000256" key="12">
    <source>
        <dbReference type="SAM" id="SignalP"/>
    </source>
</evidence>
<keyword evidence="3 11" id="KW-0812">Transmembrane</keyword>
<dbReference type="Pfam" id="PF00069">
    <property type="entry name" value="Pkinase"/>
    <property type="match status" value="1"/>
</dbReference>